<dbReference type="Pfam" id="PF08240">
    <property type="entry name" value="ADH_N"/>
    <property type="match status" value="1"/>
</dbReference>
<proteinExistence type="predicted"/>
<dbReference type="InterPro" id="IPR011032">
    <property type="entry name" value="GroES-like_sf"/>
</dbReference>
<evidence type="ECO:0000313" key="2">
    <source>
        <dbReference type="EMBL" id="PPQ98183.1"/>
    </source>
</evidence>
<dbReference type="Gene3D" id="3.40.50.720">
    <property type="entry name" value="NAD(P)-binding Rossmann-like Domain"/>
    <property type="match status" value="1"/>
</dbReference>
<dbReference type="STRING" id="231916.A0A409Y5D2"/>
<accession>A0A409Y5D2</accession>
<name>A0A409Y5D2_9AGAR</name>
<evidence type="ECO:0000259" key="1">
    <source>
        <dbReference type="SMART" id="SM00829"/>
    </source>
</evidence>
<dbReference type="Pfam" id="PF00107">
    <property type="entry name" value="ADH_zinc_N"/>
    <property type="match status" value="1"/>
</dbReference>
<dbReference type="InterPro" id="IPR020843">
    <property type="entry name" value="ER"/>
</dbReference>
<dbReference type="InterPro" id="IPR013149">
    <property type="entry name" value="ADH-like_C"/>
</dbReference>
<protein>
    <recommendedName>
        <fullName evidence="1">Enoyl reductase (ER) domain-containing protein</fullName>
    </recommendedName>
</protein>
<feature type="domain" description="Enoyl reductase (ER)" evidence="1">
    <location>
        <begin position="11"/>
        <end position="335"/>
    </location>
</feature>
<evidence type="ECO:0000313" key="3">
    <source>
        <dbReference type="Proteomes" id="UP000284706"/>
    </source>
</evidence>
<dbReference type="InterPro" id="IPR036291">
    <property type="entry name" value="NAD(P)-bd_dom_sf"/>
</dbReference>
<dbReference type="InterPro" id="IPR013154">
    <property type="entry name" value="ADH-like_N"/>
</dbReference>
<sequence>MQKALVLEKAGEPLVAKETAIPKPDAGELLVKVHSVALNPVDWKIQKGMPFGIDFPVILGQDIAGDVQDVGQGVTSFKKGDRVFFQNRFGQTGGGFQQYVISSAATTALMPSNVSYDEAATVPLVLSTAYVGLYNRLPYGLGIAPPSQIVGSFAGLPFIILGGSSSVGQMAIQLAKLSGFSPVIATASSAHTDCLKALGATNVIDRHLSWEALSAQVSDILNGKEIKYAFDCVGEQSTQQTGLSLLSPGGQLATVRPPLVAAPPNKAVIRVLGQLRAPENVQLLEDLYQNRATKYLESGVIKPNRVEVLNGGLSGIPDGLARLEANRVSMVKLVVHPQETA</sequence>
<dbReference type="SMART" id="SM00829">
    <property type="entry name" value="PKS_ER"/>
    <property type="match status" value="1"/>
</dbReference>
<comment type="caution">
    <text evidence="2">The sequence shown here is derived from an EMBL/GenBank/DDBJ whole genome shotgun (WGS) entry which is preliminary data.</text>
</comment>
<dbReference type="PANTHER" id="PTHR45348:SF2">
    <property type="entry name" value="ZINC-TYPE ALCOHOL DEHYDROGENASE-LIKE PROTEIN C2E1P3.01"/>
    <property type="match status" value="1"/>
</dbReference>
<dbReference type="SUPFAM" id="SSF50129">
    <property type="entry name" value="GroES-like"/>
    <property type="match status" value="1"/>
</dbReference>
<reference evidence="2 3" key="1">
    <citation type="journal article" date="2018" name="Evol. Lett.">
        <title>Horizontal gene cluster transfer increased hallucinogenic mushroom diversity.</title>
        <authorList>
            <person name="Reynolds H.T."/>
            <person name="Vijayakumar V."/>
            <person name="Gluck-Thaler E."/>
            <person name="Korotkin H.B."/>
            <person name="Matheny P.B."/>
            <person name="Slot J.C."/>
        </authorList>
    </citation>
    <scope>NUCLEOTIDE SEQUENCE [LARGE SCALE GENOMIC DNA]</scope>
    <source>
        <strain evidence="2 3">SRW20</strain>
    </source>
</reference>
<dbReference type="Gene3D" id="3.90.180.10">
    <property type="entry name" value="Medium-chain alcohol dehydrogenases, catalytic domain"/>
    <property type="match status" value="1"/>
</dbReference>
<dbReference type="SUPFAM" id="SSF51735">
    <property type="entry name" value="NAD(P)-binding Rossmann-fold domains"/>
    <property type="match status" value="1"/>
</dbReference>
<gene>
    <name evidence="2" type="ORF">CVT26_003229</name>
</gene>
<dbReference type="GO" id="GO:0016651">
    <property type="term" value="F:oxidoreductase activity, acting on NAD(P)H"/>
    <property type="evidence" value="ECO:0007669"/>
    <property type="project" value="InterPro"/>
</dbReference>
<dbReference type="Proteomes" id="UP000284706">
    <property type="component" value="Unassembled WGS sequence"/>
</dbReference>
<keyword evidence="3" id="KW-1185">Reference proteome</keyword>
<organism evidence="2 3">
    <name type="scientific">Gymnopilus dilepis</name>
    <dbReference type="NCBI Taxonomy" id="231916"/>
    <lineage>
        <taxon>Eukaryota</taxon>
        <taxon>Fungi</taxon>
        <taxon>Dikarya</taxon>
        <taxon>Basidiomycota</taxon>
        <taxon>Agaricomycotina</taxon>
        <taxon>Agaricomycetes</taxon>
        <taxon>Agaricomycetidae</taxon>
        <taxon>Agaricales</taxon>
        <taxon>Agaricineae</taxon>
        <taxon>Hymenogastraceae</taxon>
        <taxon>Gymnopilus</taxon>
    </lineage>
</organism>
<dbReference type="CDD" id="cd08249">
    <property type="entry name" value="enoyl_reductase_like"/>
    <property type="match status" value="1"/>
</dbReference>
<dbReference type="InterPro" id="IPR047122">
    <property type="entry name" value="Trans-enoyl_RdTase-like"/>
</dbReference>
<dbReference type="EMBL" id="NHYE01001141">
    <property type="protein sequence ID" value="PPQ98183.1"/>
    <property type="molecule type" value="Genomic_DNA"/>
</dbReference>
<dbReference type="PANTHER" id="PTHR45348">
    <property type="entry name" value="HYPOTHETICAL OXIDOREDUCTASE (EUROFUNG)"/>
    <property type="match status" value="1"/>
</dbReference>
<dbReference type="OrthoDB" id="3233595at2759"/>
<dbReference type="InParanoid" id="A0A409Y5D2"/>
<dbReference type="AlphaFoldDB" id="A0A409Y5D2"/>